<sequence>MTGQIFCLAWSGFRDSPIITCPLYPALRNLSHGELFIF</sequence>
<reference evidence="1 2" key="1">
    <citation type="submission" date="2018-08" db="EMBL/GenBank/DDBJ databases">
        <title>Genome analysis of the thermophilic bacterium of the candidate phylum Aminicenantes from deep subsurface aquifer revealed its physiology and ecological role.</title>
        <authorList>
            <person name="Kadnikov V.V."/>
            <person name="Mardanov A.V."/>
            <person name="Beletsky A.V."/>
            <person name="Karnachuk O.V."/>
            <person name="Ravin N.V."/>
        </authorList>
    </citation>
    <scope>NUCLEOTIDE SEQUENCE [LARGE SCALE GENOMIC DNA]</scope>
    <source>
        <strain evidence="1">BY38</strain>
    </source>
</reference>
<protein>
    <submittedName>
        <fullName evidence="1">Uncharacterized protein</fullName>
    </submittedName>
</protein>
<organism evidence="1 2">
    <name type="scientific">Candidatus Saccharicenans subterraneus</name>
    <dbReference type="NCBI Taxonomy" id="2508984"/>
    <lineage>
        <taxon>Bacteria</taxon>
        <taxon>Candidatus Aminicenantota</taxon>
        <taxon>Candidatus Aminicenantia</taxon>
        <taxon>Candidatus Aminicenantales</taxon>
        <taxon>Candidatus Saccharicenantaceae</taxon>
        <taxon>Candidatus Saccharicenans</taxon>
    </lineage>
</organism>
<proteinExistence type="predicted"/>
<dbReference type="EMBL" id="QUAH01000006">
    <property type="protein sequence ID" value="RFT15825.1"/>
    <property type="molecule type" value="Genomic_DNA"/>
</dbReference>
<accession>A0A3E2BM48</accession>
<evidence type="ECO:0000313" key="1">
    <source>
        <dbReference type="EMBL" id="RFT15825.1"/>
    </source>
</evidence>
<gene>
    <name evidence="1" type="ORF">OP8BY_2223</name>
</gene>
<dbReference type="AlphaFoldDB" id="A0A3E2BM48"/>
<dbReference type="Proteomes" id="UP000257323">
    <property type="component" value="Unassembled WGS sequence"/>
</dbReference>
<evidence type="ECO:0000313" key="2">
    <source>
        <dbReference type="Proteomes" id="UP000257323"/>
    </source>
</evidence>
<comment type="caution">
    <text evidence="1">The sequence shown here is derived from an EMBL/GenBank/DDBJ whole genome shotgun (WGS) entry which is preliminary data.</text>
</comment>
<name>A0A3E2BM48_9BACT</name>